<accession>A0A0D7BV83</accession>
<dbReference type="Proteomes" id="UP000054007">
    <property type="component" value="Unassembled WGS sequence"/>
</dbReference>
<sequence length="252" mass="27106">MPFYTPKANVSLEKTLILPVVSAANVSQLAADLLIASLSLKCIGSFDPGYFIPMVGSREDGEDGICTACELYSRDDKNIIVMQQRSPPLKARKQEFVHELLSFLQESHFSAVLFASGVDLSNRTDAQMITPFYIISPKTAPSYPGLANIPLPEYTSPVPQYIDGANAEPTIPFIPGGGLTRRILSSLPSGYTIPTVALLQFVPEGDNKGDAQALASVIAQVGNFNDLITAWKQPGSWGAGLFGTPHDQTLYG</sequence>
<evidence type="ECO:0000256" key="3">
    <source>
        <dbReference type="ARBA" id="ARBA00025745"/>
    </source>
</evidence>
<protein>
    <recommendedName>
        <fullName evidence="1 4">Proteasome assembly chaperone 2</fullName>
    </recommendedName>
</protein>
<dbReference type="InterPro" id="IPR038389">
    <property type="entry name" value="PSMG2_sf"/>
</dbReference>
<dbReference type="Gene3D" id="3.40.50.10900">
    <property type="entry name" value="PAC-like subunit"/>
    <property type="match status" value="2"/>
</dbReference>
<dbReference type="InterPro" id="IPR019151">
    <property type="entry name" value="Proteasome_assmbl_chaperone_2"/>
</dbReference>
<name>A0A0D7BV83_9AGAR</name>
<evidence type="ECO:0000313" key="6">
    <source>
        <dbReference type="Proteomes" id="UP000054007"/>
    </source>
</evidence>
<dbReference type="EMBL" id="KN880431">
    <property type="protein sequence ID" value="KIY74317.1"/>
    <property type="molecule type" value="Genomic_DNA"/>
</dbReference>
<dbReference type="GO" id="GO:0005829">
    <property type="term" value="C:cytosol"/>
    <property type="evidence" value="ECO:0007669"/>
    <property type="project" value="TreeGrafter"/>
</dbReference>
<keyword evidence="6" id="KW-1185">Reference proteome</keyword>
<evidence type="ECO:0000256" key="2">
    <source>
        <dbReference type="ARBA" id="ARBA00023186"/>
    </source>
</evidence>
<reference evidence="5 6" key="1">
    <citation type="journal article" date="2015" name="Fungal Genet. Biol.">
        <title>Evolution of novel wood decay mechanisms in Agaricales revealed by the genome sequences of Fistulina hepatica and Cylindrobasidium torrendii.</title>
        <authorList>
            <person name="Floudas D."/>
            <person name="Held B.W."/>
            <person name="Riley R."/>
            <person name="Nagy L.G."/>
            <person name="Koehler G."/>
            <person name="Ransdell A.S."/>
            <person name="Younus H."/>
            <person name="Chow J."/>
            <person name="Chiniquy J."/>
            <person name="Lipzen A."/>
            <person name="Tritt A."/>
            <person name="Sun H."/>
            <person name="Haridas S."/>
            <person name="LaButti K."/>
            <person name="Ohm R.A."/>
            <person name="Kues U."/>
            <person name="Blanchette R.A."/>
            <person name="Grigoriev I.V."/>
            <person name="Minto R.E."/>
            <person name="Hibbett D.S."/>
        </authorList>
    </citation>
    <scope>NUCLEOTIDE SEQUENCE [LARGE SCALE GENOMIC DNA]</scope>
    <source>
        <strain evidence="5 6">FP15055 ss-10</strain>
    </source>
</reference>
<dbReference type="PANTHER" id="PTHR12970:SF1">
    <property type="entry name" value="PROTEASOME ASSEMBLY CHAPERONE 2"/>
    <property type="match status" value="1"/>
</dbReference>
<dbReference type="STRING" id="1314674.A0A0D7BV83"/>
<dbReference type="AlphaFoldDB" id="A0A0D7BV83"/>
<proteinExistence type="inferred from homology"/>
<dbReference type="PANTHER" id="PTHR12970">
    <property type="entry name" value="PROTEASOME ASSEMBLY CHAPERONE 2"/>
    <property type="match status" value="1"/>
</dbReference>
<dbReference type="PIRSF" id="PIRSF010044">
    <property type="entry name" value="UCP010044"/>
    <property type="match status" value="1"/>
</dbReference>
<comment type="function">
    <text evidence="4">Involved in 20S proteasome assembly.</text>
</comment>
<organism evidence="5 6">
    <name type="scientific">Cylindrobasidium torrendii FP15055 ss-10</name>
    <dbReference type="NCBI Taxonomy" id="1314674"/>
    <lineage>
        <taxon>Eukaryota</taxon>
        <taxon>Fungi</taxon>
        <taxon>Dikarya</taxon>
        <taxon>Basidiomycota</taxon>
        <taxon>Agaricomycotina</taxon>
        <taxon>Agaricomycetes</taxon>
        <taxon>Agaricomycetidae</taxon>
        <taxon>Agaricales</taxon>
        <taxon>Marasmiineae</taxon>
        <taxon>Physalacriaceae</taxon>
        <taxon>Cylindrobasidium</taxon>
    </lineage>
</organism>
<comment type="similarity">
    <text evidence="3 4">Belongs to the PSMG2 family.</text>
</comment>
<dbReference type="GO" id="GO:0043248">
    <property type="term" value="P:proteasome assembly"/>
    <property type="evidence" value="ECO:0007669"/>
    <property type="project" value="TreeGrafter"/>
</dbReference>
<evidence type="ECO:0000256" key="1">
    <source>
        <dbReference type="ARBA" id="ARBA00019186"/>
    </source>
</evidence>
<dbReference type="OrthoDB" id="10260712at2759"/>
<dbReference type="SUPFAM" id="SSF159659">
    <property type="entry name" value="Cgl1923-like"/>
    <property type="match status" value="1"/>
</dbReference>
<dbReference type="Pfam" id="PF09754">
    <property type="entry name" value="PAC2"/>
    <property type="match status" value="1"/>
</dbReference>
<comment type="subunit">
    <text evidence="4">Component of the 20S proteasome chaperone.</text>
</comment>
<dbReference type="GO" id="GO:0005634">
    <property type="term" value="C:nucleus"/>
    <property type="evidence" value="ECO:0007669"/>
    <property type="project" value="TreeGrafter"/>
</dbReference>
<evidence type="ECO:0000313" key="5">
    <source>
        <dbReference type="EMBL" id="KIY74317.1"/>
    </source>
</evidence>
<dbReference type="InterPro" id="IPR016562">
    <property type="entry name" value="Proteasome_assmbl_chp_2_euk"/>
</dbReference>
<gene>
    <name evidence="5" type="ORF">CYLTODRAFT_484638</name>
</gene>
<evidence type="ECO:0000256" key="4">
    <source>
        <dbReference type="PIRNR" id="PIRNR010044"/>
    </source>
</evidence>
<keyword evidence="2 4" id="KW-0143">Chaperone</keyword>